<organism evidence="6 7">
    <name type="scientific">Roseateles amylovorans</name>
    <dbReference type="NCBI Taxonomy" id="2978473"/>
    <lineage>
        <taxon>Bacteria</taxon>
        <taxon>Pseudomonadati</taxon>
        <taxon>Pseudomonadota</taxon>
        <taxon>Betaproteobacteria</taxon>
        <taxon>Burkholderiales</taxon>
        <taxon>Sphaerotilaceae</taxon>
        <taxon>Roseateles</taxon>
    </lineage>
</organism>
<evidence type="ECO:0000259" key="5">
    <source>
        <dbReference type="Pfam" id="PF13844"/>
    </source>
</evidence>
<dbReference type="PANTHER" id="PTHR44366:SF1">
    <property type="entry name" value="UDP-N-ACETYLGLUCOSAMINE--PEPTIDE N-ACETYLGLUCOSAMINYLTRANSFERASE 110 KDA SUBUNIT"/>
    <property type="match status" value="1"/>
</dbReference>
<evidence type="ECO:0000313" key="6">
    <source>
        <dbReference type="EMBL" id="UXH78741.1"/>
    </source>
</evidence>
<keyword evidence="7" id="KW-1185">Reference proteome</keyword>
<reference evidence="6" key="1">
    <citation type="submission" date="2022-10" db="EMBL/GenBank/DDBJ databases">
        <title>Characterization and whole genome sequencing of a new Roseateles species, isolated from fresh water.</title>
        <authorList>
            <person name="Guliayeva D.Y."/>
            <person name="Akhremchuk A.E."/>
            <person name="Sikolenko M.A."/>
            <person name="Valentovich L.N."/>
            <person name="Sidarenka A.V."/>
        </authorList>
    </citation>
    <scope>NUCLEOTIDE SEQUENCE</scope>
    <source>
        <strain evidence="6">BIM B-1768</strain>
    </source>
</reference>
<dbReference type="InterPro" id="IPR037919">
    <property type="entry name" value="OGT"/>
</dbReference>
<name>A0ABY6B3D5_9BURK</name>
<comment type="pathway">
    <text evidence="1">Protein modification; protein glycosylation.</text>
</comment>
<dbReference type="RefSeq" id="WP_261758572.1">
    <property type="nucleotide sequence ID" value="NZ_CP104562.2"/>
</dbReference>
<evidence type="ECO:0000256" key="2">
    <source>
        <dbReference type="ARBA" id="ARBA00022679"/>
    </source>
</evidence>
<keyword evidence="2" id="KW-0808">Transferase</keyword>
<feature type="domain" description="O-GlcNAc transferase C-terminal" evidence="5">
    <location>
        <begin position="186"/>
        <end position="337"/>
    </location>
</feature>
<protein>
    <recommendedName>
        <fullName evidence="5">O-GlcNAc transferase C-terminal domain-containing protein</fullName>
    </recommendedName>
</protein>
<feature type="domain" description="O-GlcNAc transferase C-terminal" evidence="5">
    <location>
        <begin position="348"/>
        <end position="496"/>
    </location>
</feature>
<evidence type="ECO:0000256" key="3">
    <source>
        <dbReference type="ARBA" id="ARBA00022737"/>
    </source>
</evidence>
<proteinExistence type="predicted"/>
<evidence type="ECO:0000256" key="4">
    <source>
        <dbReference type="ARBA" id="ARBA00022803"/>
    </source>
</evidence>
<dbReference type="InterPro" id="IPR011990">
    <property type="entry name" value="TPR-like_helical_dom_sf"/>
</dbReference>
<gene>
    <name evidence="6" type="ORF">N4261_02015</name>
</gene>
<dbReference type="Proteomes" id="UP001064933">
    <property type="component" value="Chromosome"/>
</dbReference>
<dbReference type="InterPro" id="IPR029489">
    <property type="entry name" value="OGT/SEC/SPY_C"/>
</dbReference>
<evidence type="ECO:0000256" key="1">
    <source>
        <dbReference type="ARBA" id="ARBA00004922"/>
    </source>
</evidence>
<dbReference type="PANTHER" id="PTHR44366">
    <property type="entry name" value="UDP-N-ACETYLGLUCOSAMINE--PEPTIDE N-ACETYLGLUCOSAMINYLTRANSFERASE 110 KDA SUBUNIT"/>
    <property type="match status" value="1"/>
</dbReference>
<evidence type="ECO:0000313" key="7">
    <source>
        <dbReference type="Proteomes" id="UP001064933"/>
    </source>
</evidence>
<dbReference type="Gene3D" id="3.40.50.11380">
    <property type="match status" value="1"/>
</dbReference>
<sequence>MSSLQSLLQAALVEMGQQRHAQAAALLAPYAHLPSNELQRYYGEALRRSGRPQEAVGPLMQALALKMDDVDAYLQLAFALQSLQMKAEAAECFRTVAALQPLSIMAQCYQAHGDQQCARWQDFEANLQSLTAAIRAKPDGATDEFGVPFALGGLPHQPADLLKVARMSTGFLSRGLQPLPPIAAVAKPKLRIGYLSCDFHAHATAALLVEVLEARDRDRFEVLLFSHGPDDGTTLQQRIRSACDRFIDVSELDLAGIAARMRAEQVDIAVDLKGHTAGSRFTALACRPAPVQVAWLGFPGTSGADFIDYIVGDEIVTPLADAPFYSEKIAQLPGCYQPCDASRRIEPVNRADLGLPEDALVLLAANAVYKVTPRVFDVWMAVLHRLPQALLWQLSGGEQADAQLRAEAQRRGVAPDRIVFMPPVGMAEHGHRLAAADLALDTWPYNGHTTTSDALASGVPVVSLRGDGFGSRVAESVLTAAGLPELVCGTPDEFVARVCALANGPRPTIRPWIDSTTFARDLEALYERMWARAVAGLPPAALAAQPSTDAA</sequence>
<dbReference type="SUPFAM" id="SSF48452">
    <property type="entry name" value="TPR-like"/>
    <property type="match status" value="1"/>
</dbReference>
<keyword evidence="3" id="KW-0677">Repeat</keyword>
<dbReference type="Pfam" id="PF13844">
    <property type="entry name" value="Glyco_transf_41"/>
    <property type="match status" value="2"/>
</dbReference>
<accession>A0ABY6B3D5</accession>
<keyword evidence="4" id="KW-0802">TPR repeat</keyword>
<dbReference type="EMBL" id="CP104562">
    <property type="protein sequence ID" value="UXH78741.1"/>
    <property type="molecule type" value="Genomic_DNA"/>
</dbReference>
<dbReference type="Gene3D" id="1.25.40.10">
    <property type="entry name" value="Tetratricopeptide repeat domain"/>
    <property type="match status" value="1"/>
</dbReference>
<dbReference type="Gene3D" id="3.40.50.2000">
    <property type="entry name" value="Glycogen Phosphorylase B"/>
    <property type="match status" value="1"/>
</dbReference>
<dbReference type="SUPFAM" id="SSF53756">
    <property type="entry name" value="UDP-Glycosyltransferase/glycogen phosphorylase"/>
    <property type="match status" value="1"/>
</dbReference>